<dbReference type="OrthoDB" id="5497412at2"/>
<proteinExistence type="predicted"/>
<evidence type="ECO:0000259" key="1">
    <source>
        <dbReference type="SMART" id="SM00421"/>
    </source>
</evidence>
<reference evidence="2 3" key="1">
    <citation type="submission" date="2018-12" db="EMBL/GenBank/DDBJ databases">
        <authorList>
            <person name="Criscuolo A."/>
        </authorList>
    </citation>
    <scope>NUCLEOTIDE SEQUENCE [LARGE SCALE GENOMIC DNA]</scope>
    <source>
        <strain evidence="2">ACIP1116281</strain>
    </source>
</reference>
<accession>A0A3S4D7M5</accession>
<dbReference type="GO" id="GO:0006355">
    <property type="term" value="P:regulation of DNA-templated transcription"/>
    <property type="evidence" value="ECO:0007669"/>
    <property type="project" value="InterPro"/>
</dbReference>
<sequence>MDKLEDLKTSFYQAALGEEDWTAAARGVRGMLDADLIAVSTLDAASGQDRLLYGDCGVHYSELYRRLQAANPFVPAVRTLRLGQIVTDTCLLERRNFRRTTFFDEWMRPQHQHSAAVMNLCWSGATGSYLMISRGGRIERFGEADMEVLNAIQPTMRHAMDLHIRLARSRLQQTGAVLDGQAIGWLAVEKNGRISWANQTADAILAGPDGALSARHSMLRAFDPAQSQRLLSALRAAMGEFPAPGQGSNLIFRNPESGAAIAASFIPGHHLFVKGLPEINGAYLALQDLAMRLPPDLAARVGTMFNLTVRETELAVALIEGKSPAESALARGLSLPTVRTQLAQLLRKTGTARQSQLVALLLSTLPVPFAG</sequence>
<dbReference type="AlphaFoldDB" id="A0A3S4D7M5"/>
<dbReference type="InterPro" id="IPR000792">
    <property type="entry name" value="Tscrpt_reg_LuxR_C"/>
</dbReference>
<dbReference type="SMART" id="SM00421">
    <property type="entry name" value="HTH_LUXR"/>
    <property type="match status" value="1"/>
</dbReference>
<feature type="domain" description="HTH luxR-type" evidence="1">
    <location>
        <begin position="304"/>
        <end position="361"/>
    </location>
</feature>
<protein>
    <recommendedName>
        <fullName evidence="1">HTH luxR-type domain-containing protein</fullName>
    </recommendedName>
</protein>
<dbReference type="GO" id="GO:0003677">
    <property type="term" value="F:DNA binding"/>
    <property type="evidence" value="ECO:0007669"/>
    <property type="project" value="InterPro"/>
</dbReference>
<evidence type="ECO:0000313" key="2">
    <source>
        <dbReference type="EMBL" id="VDS06303.1"/>
    </source>
</evidence>
<dbReference type="InterPro" id="IPR036388">
    <property type="entry name" value="WH-like_DNA-bd_sf"/>
</dbReference>
<keyword evidence="3" id="KW-1185">Reference proteome</keyword>
<dbReference type="Proteomes" id="UP000268844">
    <property type="component" value="Unassembled WGS sequence"/>
</dbReference>
<organism evidence="2 3">
    <name type="scientific">Devosia equisanguinis</name>
    <dbReference type="NCBI Taxonomy" id="2490941"/>
    <lineage>
        <taxon>Bacteria</taxon>
        <taxon>Pseudomonadati</taxon>
        <taxon>Pseudomonadota</taxon>
        <taxon>Alphaproteobacteria</taxon>
        <taxon>Hyphomicrobiales</taxon>
        <taxon>Devosiaceae</taxon>
        <taxon>Devosia</taxon>
    </lineage>
</organism>
<dbReference type="SUPFAM" id="SSF46894">
    <property type="entry name" value="C-terminal effector domain of the bipartite response regulators"/>
    <property type="match status" value="1"/>
</dbReference>
<evidence type="ECO:0000313" key="3">
    <source>
        <dbReference type="Proteomes" id="UP000268844"/>
    </source>
</evidence>
<gene>
    <name evidence="2" type="ORF">DEVEQU_03461</name>
</gene>
<dbReference type="Gene3D" id="1.10.10.10">
    <property type="entry name" value="Winged helix-like DNA-binding domain superfamily/Winged helix DNA-binding domain"/>
    <property type="match status" value="1"/>
</dbReference>
<dbReference type="EMBL" id="UZWD01000041">
    <property type="protein sequence ID" value="VDS06303.1"/>
    <property type="molecule type" value="Genomic_DNA"/>
</dbReference>
<name>A0A3S4D7M5_9HYPH</name>
<dbReference type="InterPro" id="IPR016032">
    <property type="entry name" value="Sig_transdc_resp-reg_C-effctor"/>
</dbReference>
<dbReference type="RefSeq" id="WP_126151824.1">
    <property type="nucleotide sequence ID" value="NZ_JBHTMH010000001.1"/>
</dbReference>